<dbReference type="PANTHER" id="PTHR11228">
    <property type="entry name" value="RADICAL SAM DOMAIN PROTEIN"/>
    <property type="match status" value="1"/>
</dbReference>
<dbReference type="InterPro" id="IPR007197">
    <property type="entry name" value="rSAM"/>
</dbReference>
<evidence type="ECO:0000313" key="9">
    <source>
        <dbReference type="Proteomes" id="UP000076962"/>
    </source>
</evidence>
<dbReference type="SFLD" id="SFLDG01386">
    <property type="entry name" value="main_SPASM_domain-containing"/>
    <property type="match status" value="1"/>
</dbReference>
<keyword evidence="2" id="KW-0004">4Fe-4S</keyword>
<dbReference type="PROSITE" id="PS51918">
    <property type="entry name" value="RADICAL_SAM"/>
    <property type="match status" value="1"/>
</dbReference>
<sequence>MTNTQQFVDKVSHARIPLNVAIEITWRCNLACAHCYLPGDYRRVPTKIKEMSLEEICEVIDQVVDEGCIWLSLSGGEPLFRPDFYEIFSYAKRRGLVLMVSTNATLVTPELADRLSQWSLFVLEVSCYGVTENTYEKTTRVRGSFSRCMDGIKILRDRGIRLFLRCPIMKTNMHEIQAIQQFAHEIGAEYSCEPTIYPCLDGATEPCRLRVSPDEAFALELQTTSSVRRLTFKQRGKLFHCNAGRLSFRIDPYSNMVLCSMLRFPCFSVRNKGVAQAWQLMQGLREQASPWHYKCDKCERLTYCDICPALSMLEKGNPYSSVEFFCRLAQLRAEYDSKQSL</sequence>
<evidence type="ECO:0000256" key="1">
    <source>
        <dbReference type="ARBA" id="ARBA00001966"/>
    </source>
</evidence>
<dbReference type="GO" id="GO:0051539">
    <property type="term" value="F:4 iron, 4 sulfur cluster binding"/>
    <property type="evidence" value="ECO:0007669"/>
    <property type="project" value="UniProtKB-KW"/>
</dbReference>
<evidence type="ECO:0000259" key="7">
    <source>
        <dbReference type="PROSITE" id="PS51918"/>
    </source>
</evidence>
<organism evidence="8 9">
    <name type="scientific">Candidatus Thiomargarita nelsonii</name>
    <dbReference type="NCBI Taxonomy" id="1003181"/>
    <lineage>
        <taxon>Bacteria</taxon>
        <taxon>Pseudomonadati</taxon>
        <taxon>Pseudomonadota</taxon>
        <taxon>Gammaproteobacteria</taxon>
        <taxon>Thiotrichales</taxon>
        <taxon>Thiotrichaceae</taxon>
        <taxon>Thiomargarita</taxon>
    </lineage>
</organism>
<dbReference type="InterPro" id="IPR058240">
    <property type="entry name" value="rSAM_sf"/>
</dbReference>
<dbReference type="SFLD" id="SFLDS00029">
    <property type="entry name" value="Radical_SAM"/>
    <property type="match status" value="1"/>
</dbReference>
<name>A0A0A6P0P6_9GAMM</name>
<proteinExistence type="predicted"/>
<comment type="cofactor">
    <cofactor evidence="1">
        <name>[4Fe-4S] cluster</name>
        <dbReference type="ChEBI" id="CHEBI:49883"/>
    </cofactor>
</comment>
<evidence type="ECO:0000256" key="4">
    <source>
        <dbReference type="ARBA" id="ARBA00022723"/>
    </source>
</evidence>
<reference evidence="8 9" key="1">
    <citation type="submission" date="2016-05" db="EMBL/GenBank/DDBJ databases">
        <title>Single-cell genome of chain-forming Candidatus Thiomargarita nelsonii and comparison to other large sulfur-oxidizing bacteria.</title>
        <authorList>
            <person name="Winkel M."/>
            <person name="Salman V."/>
            <person name="Woyke T."/>
            <person name="Schulz-Vogt H."/>
            <person name="Richter M."/>
            <person name="Flood B."/>
            <person name="Bailey J."/>
            <person name="Amann R."/>
            <person name="Mussmann M."/>
        </authorList>
    </citation>
    <scope>NUCLEOTIDE SEQUENCE [LARGE SCALE GENOMIC DNA]</scope>
    <source>
        <strain evidence="8 9">THI036</strain>
    </source>
</reference>
<dbReference type="InterPro" id="IPR050377">
    <property type="entry name" value="Radical_SAM_PqqE_MftC-like"/>
</dbReference>
<dbReference type="GO" id="GO:0046872">
    <property type="term" value="F:metal ion binding"/>
    <property type="evidence" value="ECO:0007669"/>
    <property type="project" value="UniProtKB-KW"/>
</dbReference>
<dbReference type="PANTHER" id="PTHR11228:SF7">
    <property type="entry name" value="PQQA PEPTIDE CYCLASE"/>
    <property type="match status" value="1"/>
</dbReference>
<dbReference type="AlphaFoldDB" id="A0A0A6P0P6"/>
<dbReference type="SFLD" id="SFLDG01067">
    <property type="entry name" value="SPASM/twitch_domain_containing"/>
    <property type="match status" value="1"/>
</dbReference>
<dbReference type="GO" id="GO:0006783">
    <property type="term" value="P:heme biosynthetic process"/>
    <property type="evidence" value="ECO:0007669"/>
    <property type="project" value="TreeGrafter"/>
</dbReference>
<accession>A0A0A6P0P6</accession>
<dbReference type="Proteomes" id="UP000076962">
    <property type="component" value="Unassembled WGS sequence"/>
</dbReference>
<dbReference type="Pfam" id="PF04055">
    <property type="entry name" value="Radical_SAM"/>
    <property type="match status" value="1"/>
</dbReference>
<keyword evidence="4" id="KW-0479">Metal-binding</keyword>
<keyword evidence="3" id="KW-0949">S-adenosyl-L-methionine</keyword>
<keyword evidence="6" id="KW-0411">Iron-sulfur</keyword>
<dbReference type="CDD" id="cd01335">
    <property type="entry name" value="Radical_SAM"/>
    <property type="match status" value="1"/>
</dbReference>
<dbReference type="GO" id="GO:0003824">
    <property type="term" value="F:catalytic activity"/>
    <property type="evidence" value="ECO:0007669"/>
    <property type="project" value="InterPro"/>
</dbReference>
<dbReference type="Gene3D" id="3.20.20.70">
    <property type="entry name" value="Aldolase class I"/>
    <property type="match status" value="1"/>
</dbReference>
<evidence type="ECO:0000256" key="5">
    <source>
        <dbReference type="ARBA" id="ARBA00023004"/>
    </source>
</evidence>
<dbReference type="SUPFAM" id="SSF102114">
    <property type="entry name" value="Radical SAM enzymes"/>
    <property type="match status" value="1"/>
</dbReference>
<evidence type="ECO:0000256" key="6">
    <source>
        <dbReference type="ARBA" id="ARBA00023014"/>
    </source>
</evidence>
<evidence type="ECO:0000256" key="2">
    <source>
        <dbReference type="ARBA" id="ARBA00022485"/>
    </source>
</evidence>
<evidence type="ECO:0000313" key="8">
    <source>
        <dbReference type="EMBL" id="OAD22862.1"/>
    </source>
</evidence>
<protein>
    <submittedName>
        <fullName evidence="8">Radical SAM domain-containing protein</fullName>
    </submittedName>
</protein>
<dbReference type="InterPro" id="IPR013785">
    <property type="entry name" value="Aldolase_TIM"/>
</dbReference>
<dbReference type="EMBL" id="LUTY01000696">
    <property type="protein sequence ID" value="OAD22862.1"/>
    <property type="molecule type" value="Genomic_DNA"/>
</dbReference>
<dbReference type="PIRSF" id="PIRSF037420">
    <property type="entry name" value="PQQ_syn_pqqE"/>
    <property type="match status" value="1"/>
</dbReference>
<dbReference type="InterPro" id="IPR017200">
    <property type="entry name" value="PqqE-like"/>
</dbReference>
<feature type="domain" description="Radical SAM core" evidence="7">
    <location>
        <begin position="14"/>
        <end position="235"/>
    </location>
</feature>
<gene>
    <name evidence="8" type="ORF">THIOM_001317</name>
</gene>
<keyword evidence="9" id="KW-1185">Reference proteome</keyword>
<evidence type="ECO:0000256" key="3">
    <source>
        <dbReference type="ARBA" id="ARBA00022691"/>
    </source>
</evidence>
<comment type="caution">
    <text evidence="8">The sequence shown here is derived from an EMBL/GenBank/DDBJ whole genome shotgun (WGS) entry which is preliminary data.</text>
</comment>
<keyword evidence="5" id="KW-0408">Iron</keyword>